<dbReference type="Gene3D" id="2.60.120.200">
    <property type="match status" value="1"/>
</dbReference>
<reference evidence="3 4" key="1">
    <citation type="submission" date="2020-07" db="EMBL/GenBank/DDBJ databases">
        <title>Sequencing the genomes of 1000 actinobacteria strains.</title>
        <authorList>
            <person name="Klenk H.-P."/>
        </authorList>
    </citation>
    <scope>NUCLEOTIDE SEQUENCE [LARGE SCALE GENOMIC DNA]</scope>
    <source>
        <strain evidence="3 4">DSM 22083</strain>
    </source>
</reference>
<dbReference type="RefSeq" id="WP_179749483.1">
    <property type="nucleotide sequence ID" value="NZ_JACCBU010000001.1"/>
</dbReference>
<sequence>MRTPSRISDPRPRLLKLALTLVLLAPVASLGAPTAAVAAPAECSYPADVLDLTGWKVTLPTGGDEDPQEVTQPELAEFAADPWFVALEDCDGVQFRAAVNGVTTGGSSYPRSELREMTADGSDEAEWSTSEGTHIMTVEEAITALPAEKPEVVAAQIHGGGDDLTTIRLNGSELYVTNDDNSRYHLITADYQLGTRFTAEFRATGGAIEVYYNGELETTIEVDSDSAYFKAGAYTQANCERSDPCDDSNFGEVQIFGLAVSHQD</sequence>
<dbReference type="SUPFAM" id="SSF49899">
    <property type="entry name" value="Concanavalin A-like lectins/glucanases"/>
    <property type="match status" value="1"/>
</dbReference>
<dbReference type="InterPro" id="IPR006311">
    <property type="entry name" value="TAT_signal"/>
</dbReference>
<dbReference type="InterPro" id="IPR013320">
    <property type="entry name" value="ConA-like_dom_sf"/>
</dbReference>
<organism evidence="3 4">
    <name type="scientific">Microlunatus parietis</name>
    <dbReference type="NCBI Taxonomy" id="682979"/>
    <lineage>
        <taxon>Bacteria</taxon>
        <taxon>Bacillati</taxon>
        <taxon>Actinomycetota</taxon>
        <taxon>Actinomycetes</taxon>
        <taxon>Propionibacteriales</taxon>
        <taxon>Propionibacteriaceae</taxon>
        <taxon>Microlunatus</taxon>
    </lineage>
</organism>
<dbReference type="AlphaFoldDB" id="A0A7Y9I4T7"/>
<proteinExistence type="predicted"/>
<keyword evidence="1" id="KW-0732">Signal</keyword>
<accession>A0A7Y9I4T7</accession>
<evidence type="ECO:0000313" key="3">
    <source>
        <dbReference type="EMBL" id="NYE70197.1"/>
    </source>
</evidence>
<evidence type="ECO:0000256" key="1">
    <source>
        <dbReference type="SAM" id="SignalP"/>
    </source>
</evidence>
<feature type="domain" description="Alginate lyase 2" evidence="2">
    <location>
        <begin position="50"/>
        <end position="262"/>
    </location>
</feature>
<name>A0A7Y9I4T7_9ACTN</name>
<dbReference type="Pfam" id="PF08787">
    <property type="entry name" value="Alginate_lyase2"/>
    <property type="match status" value="1"/>
</dbReference>
<dbReference type="InterPro" id="IPR014895">
    <property type="entry name" value="Alginate_lyase_2"/>
</dbReference>
<evidence type="ECO:0000259" key="2">
    <source>
        <dbReference type="Pfam" id="PF08787"/>
    </source>
</evidence>
<gene>
    <name evidence="3" type="ORF">BKA15_001526</name>
</gene>
<keyword evidence="4" id="KW-1185">Reference proteome</keyword>
<dbReference type="PROSITE" id="PS51318">
    <property type="entry name" value="TAT"/>
    <property type="match status" value="1"/>
</dbReference>
<evidence type="ECO:0000313" key="4">
    <source>
        <dbReference type="Proteomes" id="UP000569914"/>
    </source>
</evidence>
<feature type="signal peptide" evidence="1">
    <location>
        <begin position="1"/>
        <end position="38"/>
    </location>
</feature>
<dbReference type="EMBL" id="JACCBU010000001">
    <property type="protein sequence ID" value="NYE70197.1"/>
    <property type="molecule type" value="Genomic_DNA"/>
</dbReference>
<dbReference type="Proteomes" id="UP000569914">
    <property type="component" value="Unassembled WGS sequence"/>
</dbReference>
<comment type="caution">
    <text evidence="3">The sequence shown here is derived from an EMBL/GenBank/DDBJ whole genome shotgun (WGS) entry which is preliminary data.</text>
</comment>
<protein>
    <recommendedName>
        <fullName evidence="2">Alginate lyase 2 domain-containing protein</fullName>
    </recommendedName>
</protein>
<feature type="chain" id="PRO_5031403406" description="Alginate lyase 2 domain-containing protein" evidence="1">
    <location>
        <begin position="39"/>
        <end position="264"/>
    </location>
</feature>